<sequence length="434" mass="45724">MVAKKVSGPTRTGNLVRAAAGVSALAITGQLTLVATIPVLTRLYSPEDFGIFTIYLSIVNILGSIAGLRFGTSLYVVEDKARALVALKLTLLAVCATASLVLGAGYLLSEATPAQLRHLAYLVPVGMAAVGLADAMNCWCLRFNHIRDFGMGRLILPASMAVLQVSFGLAHLGGDAMIRAHILSQVVLIAFLGTRLLKWEDICAITQAPWRAVVATARREYKFPLFELPSALAGFAIINLPAIFIGSLFGTAFAGHFGVAARLVTGPVTLIALPLSNVFVAEASKGFDHRHLLGTAHGLLLVAAGLISMPVLVLGFVSPHLVVPLLGPSWMPTGQIMTALAFMCAAQALSTPIQEVPTLFRRQELRLLVDISRALLVFGPLLIGAHLGHDPLQVIYMMAAGGATGYALGIAASLFLLNGRGAQRTSGATIKEPV</sequence>
<dbReference type="InterPro" id="IPR050833">
    <property type="entry name" value="Poly_Biosynth_Transport"/>
</dbReference>
<comment type="similarity">
    <text evidence="2">Belongs to the polysaccharide synthase family.</text>
</comment>
<proteinExistence type="inferred from homology"/>
<feature type="transmembrane region" description="Helical" evidence="7">
    <location>
        <begin position="52"/>
        <end position="77"/>
    </location>
</feature>
<dbReference type="STRING" id="1505087.AYJ54_10475"/>
<dbReference type="Pfam" id="PF13440">
    <property type="entry name" value="Polysacc_synt_3"/>
    <property type="match status" value="1"/>
</dbReference>
<evidence type="ECO:0000256" key="6">
    <source>
        <dbReference type="ARBA" id="ARBA00023136"/>
    </source>
</evidence>
<feature type="transmembrane region" description="Helical" evidence="7">
    <location>
        <begin position="89"/>
        <end position="108"/>
    </location>
</feature>
<feature type="transmembrane region" description="Helical" evidence="7">
    <location>
        <begin position="367"/>
        <end position="388"/>
    </location>
</feature>
<feature type="transmembrane region" description="Helical" evidence="7">
    <location>
        <begin position="292"/>
        <end position="317"/>
    </location>
</feature>
<dbReference type="AlphaFoldDB" id="A0A176YVC6"/>
<feature type="transmembrane region" description="Helical" evidence="7">
    <location>
        <begin position="120"/>
        <end position="142"/>
    </location>
</feature>
<dbReference type="EMBL" id="LUUB01000051">
    <property type="protein sequence ID" value="OAF10686.1"/>
    <property type="molecule type" value="Genomic_DNA"/>
</dbReference>
<feature type="transmembrane region" description="Helical" evidence="7">
    <location>
        <begin position="20"/>
        <end position="40"/>
    </location>
</feature>
<comment type="caution">
    <text evidence="8">The sequence shown here is derived from an EMBL/GenBank/DDBJ whole genome shotgun (WGS) entry which is preliminary data.</text>
</comment>
<evidence type="ECO:0000256" key="5">
    <source>
        <dbReference type="ARBA" id="ARBA00022989"/>
    </source>
</evidence>
<dbReference type="OrthoDB" id="7605542at2"/>
<keyword evidence="6 7" id="KW-0472">Membrane</keyword>
<evidence type="ECO:0000256" key="1">
    <source>
        <dbReference type="ARBA" id="ARBA00004651"/>
    </source>
</evidence>
<evidence type="ECO:0000313" key="8">
    <source>
        <dbReference type="EMBL" id="OAF10686.1"/>
    </source>
</evidence>
<accession>A0A176YVC6</accession>
<name>A0A176YVC6_9BRAD</name>
<feature type="transmembrane region" description="Helical" evidence="7">
    <location>
        <begin position="259"/>
        <end position="280"/>
    </location>
</feature>
<keyword evidence="3" id="KW-1003">Cell membrane</keyword>
<evidence type="ECO:0000256" key="3">
    <source>
        <dbReference type="ARBA" id="ARBA00022475"/>
    </source>
</evidence>
<dbReference type="PANTHER" id="PTHR30250">
    <property type="entry name" value="PST FAMILY PREDICTED COLANIC ACID TRANSPORTER"/>
    <property type="match status" value="1"/>
</dbReference>
<reference evidence="8 9" key="1">
    <citation type="submission" date="2016-03" db="EMBL/GenBank/DDBJ databases">
        <title>Draft Genome Sequence of the Strain BR 10245 (Bradyrhizobium sp.) isolated from nodules of Centrolobium paraense.</title>
        <authorList>
            <person name="Simoes-Araujo J.L.Sr."/>
            <person name="Barauna A.C."/>
            <person name="Silva K."/>
            <person name="Zilli J.E."/>
        </authorList>
    </citation>
    <scope>NUCLEOTIDE SEQUENCE [LARGE SCALE GENOMIC DNA]</scope>
    <source>
        <strain evidence="8 9">BR 10245</strain>
    </source>
</reference>
<keyword evidence="4 7" id="KW-0812">Transmembrane</keyword>
<gene>
    <name evidence="8" type="ORF">AYJ54_10475</name>
</gene>
<evidence type="ECO:0000256" key="7">
    <source>
        <dbReference type="SAM" id="Phobius"/>
    </source>
</evidence>
<organism evidence="8 9">
    <name type="scientific">Bradyrhizobium centrolobii</name>
    <dbReference type="NCBI Taxonomy" id="1505087"/>
    <lineage>
        <taxon>Bacteria</taxon>
        <taxon>Pseudomonadati</taxon>
        <taxon>Pseudomonadota</taxon>
        <taxon>Alphaproteobacteria</taxon>
        <taxon>Hyphomicrobiales</taxon>
        <taxon>Nitrobacteraceae</taxon>
        <taxon>Bradyrhizobium</taxon>
    </lineage>
</organism>
<keyword evidence="5 7" id="KW-1133">Transmembrane helix</keyword>
<dbReference type="GO" id="GO:0005886">
    <property type="term" value="C:plasma membrane"/>
    <property type="evidence" value="ECO:0007669"/>
    <property type="project" value="UniProtKB-SubCell"/>
</dbReference>
<feature type="transmembrane region" description="Helical" evidence="7">
    <location>
        <begin position="329"/>
        <end position="346"/>
    </location>
</feature>
<dbReference type="PANTHER" id="PTHR30250:SF10">
    <property type="entry name" value="LIPOPOLYSACCHARIDE BIOSYNTHESIS PROTEIN WZXC"/>
    <property type="match status" value="1"/>
</dbReference>
<feature type="transmembrane region" description="Helical" evidence="7">
    <location>
        <begin position="394"/>
        <end position="417"/>
    </location>
</feature>
<feature type="transmembrane region" description="Helical" evidence="7">
    <location>
        <begin position="178"/>
        <end position="197"/>
    </location>
</feature>
<evidence type="ECO:0000256" key="4">
    <source>
        <dbReference type="ARBA" id="ARBA00022692"/>
    </source>
</evidence>
<keyword evidence="9" id="KW-1185">Reference proteome</keyword>
<comment type="subcellular location">
    <subcellularLocation>
        <location evidence="1">Cell membrane</location>
        <topology evidence="1">Multi-pass membrane protein</topology>
    </subcellularLocation>
</comment>
<protein>
    <submittedName>
        <fullName evidence="8">Translocase</fullName>
    </submittedName>
</protein>
<feature type="transmembrane region" description="Helical" evidence="7">
    <location>
        <begin position="154"/>
        <end position="172"/>
    </location>
</feature>
<evidence type="ECO:0000313" key="9">
    <source>
        <dbReference type="Proteomes" id="UP000076959"/>
    </source>
</evidence>
<feature type="transmembrane region" description="Helical" evidence="7">
    <location>
        <begin position="228"/>
        <end position="253"/>
    </location>
</feature>
<dbReference type="Proteomes" id="UP000076959">
    <property type="component" value="Unassembled WGS sequence"/>
</dbReference>
<evidence type="ECO:0000256" key="2">
    <source>
        <dbReference type="ARBA" id="ARBA00007430"/>
    </source>
</evidence>